<feature type="coiled-coil region" evidence="1">
    <location>
        <begin position="150"/>
        <end position="221"/>
    </location>
</feature>
<dbReference type="KEGG" id="hhb:Hhub_4238"/>
<evidence type="ECO:0000313" key="4">
    <source>
        <dbReference type="Proteomes" id="UP000066737"/>
    </source>
</evidence>
<dbReference type="RefSeq" id="WP_059058653.1">
    <property type="nucleotide sequence ID" value="NZ_LN831303.1"/>
</dbReference>
<evidence type="ECO:0000313" key="3">
    <source>
        <dbReference type="EMBL" id="CQH63957.1"/>
    </source>
</evidence>
<dbReference type="EMBL" id="LN831303">
    <property type="protein sequence ID" value="CQH63957.1"/>
    <property type="molecule type" value="Genomic_DNA"/>
</dbReference>
<reference evidence="4" key="1">
    <citation type="journal article" date="2016" name="Environ. Microbiol.">
        <title>The complete genome of a viable archaeum isolated from 123-million-year-old rock salt.</title>
        <authorList>
            <person name="Jaakkola S.T."/>
            <person name="Pfeiffer F."/>
            <person name="Ravantti J.J."/>
            <person name="Guo Q."/>
            <person name="Liu Y."/>
            <person name="Chen X."/>
            <person name="Ma H."/>
            <person name="Yang C."/>
            <person name="Oksanen H.M."/>
            <person name="Bamford D.H."/>
        </authorList>
    </citation>
    <scope>NUCLEOTIDE SEQUENCE</scope>
    <source>
        <strain evidence="4">JI20-1</strain>
        <plasmid evidence="4">Plasmid pSTJ001</plasmid>
    </source>
</reference>
<keyword evidence="1" id="KW-0175">Coiled coil</keyword>
<keyword evidence="4" id="KW-1185">Reference proteome</keyword>
<name>A0A0U5HB62_9EURY</name>
<protein>
    <recommendedName>
        <fullName evidence="2">DUF7260 domain-containing protein</fullName>
    </recommendedName>
</protein>
<feature type="domain" description="DUF7260" evidence="2">
    <location>
        <begin position="20"/>
        <end position="262"/>
    </location>
</feature>
<evidence type="ECO:0000259" key="2">
    <source>
        <dbReference type="Pfam" id="PF23921"/>
    </source>
</evidence>
<dbReference type="OrthoDB" id="206489at2157"/>
<dbReference type="Pfam" id="PF23921">
    <property type="entry name" value="DUF7260"/>
    <property type="match status" value="1"/>
</dbReference>
<geneLocation type="plasmid" evidence="4">
    <name>pSTJ001</name>
</geneLocation>
<dbReference type="GeneID" id="26660551"/>
<evidence type="ECO:0000256" key="1">
    <source>
        <dbReference type="SAM" id="Coils"/>
    </source>
</evidence>
<organism evidence="3 4">
    <name type="scientific">Halobacterium hubeiense</name>
    <dbReference type="NCBI Taxonomy" id="1407499"/>
    <lineage>
        <taxon>Archaea</taxon>
        <taxon>Methanobacteriati</taxon>
        <taxon>Methanobacteriota</taxon>
        <taxon>Stenosarchaea group</taxon>
        <taxon>Halobacteria</taxon>
        <taxon>Halobacteriales</taxon>
        <taxon>Halobacteriaceae</taxon>
        <taxon>Halobacterium</taxon>
    </lineage>
</organism>
<dbReference type="AlphaFoldDB" id="A0A0U5HB62"/>
<sequence>MLQPITLTTGTLESRYRITLLQAAHQAVVEEREVLQTEADAFSDFCARLDQISCERNPSESASPTATTHETIAGQTTSVNQHGDTPIRDAYVETVMNTPHYDDEYGDSFWESLAAEFGNEFATLLKQATVITPELKQQVLTAAQQAKTQRKRLISALNQEASNLQDANAELQAIAEEVNVIQSRPFYDCPINELQQLQTDLDELSTRCQDLADRRQNGELEPQSASSLKTNLRVPDYCYDSLSVTYPVLDVVATLSSRIATTNQRLTTILNERPSSR</sequence>
<accession>A0A0U5HB62</accession>
<gene>
    <name evidence="3" type="ORF">HHUB_4238</name>
</gene>
<proteinExistence type="predicted"/>
<dbReference type="InterPro" id="IPR055684">
    <property type="entry name" value="DUF7260"/>
</dbReference>
<dbReference type="Proteomes" id="UP000066737">
    <property type="component" value="Plasmid pSTJ001"/>
</dbReference>